<dbReference type="Proteomes" id="UP001596425">
    <property type="component" value="Unassembled WGS sequence"/>
</dbReference>
<dbReference type="EMBL" id="JBHSVR010000001">
    <property type="protein sequence ID" value="MFC6634904.1"/>
    <property type="molecule type" value="Genomic_DNA"/>
</dbReference>
<protein>
    <submittedName>
        <fullName evidence="3">FixH family protein</fullName>
    </submittedName>
</protein>
<comment type="caution">
    <text evidence="3">The sequence shown here is derived from an EMBL/GenBank/DDBJ whole genome shotgun (WGS) entry which is preliminary data.</text>
</comment>
<evidence type="ECO:0000313" key="4">
    <source>
        <dbReference type="Proteomes" id="UP001596425"/>
    </source>
</evidence>
<dbReference type="RefSeq" id="WP_193191185.1">
    <property type="nucleotide sequence ID" value="NZ_JACZFR010000017.1"/>
</dbReference>
<evidence type="ECO:0000313" key="3">
    <source>
        <dbReference type="EMBL" id="MFC6634904.1"/>
    </source>
</evidence>
<accession>A0ABW1YQ65</accession>
<reference evidence="4" key="1">
    <citation type="journal article" date="2019" name="Int. J. Syst. Evol. Microbiol.">
        <title>The Global Catalogue of Microorganisms (GCM) 10K type strain sequencing project: providing services to taxonomists for standard genome sequencing and annotation.</title>
        <authorList>
            <consortium name="The Broad Institute Genomics Platform"/>
            <consortium name="The Broad Institute Genome Sequencing Center for Infectious Disease"/>
            <person name="Wu L."/>
            <person name="Ma J."/>
        </authorList>
    </citation>
    <scope>NUCLEOTIDE SEQUENCE [LARGE SCALE GENOMIC DNA]</scope>
    <source>
        <strain evidence="4">CGMCC 1.13718</strain>
    </source>
</reference>
<proteinExistence type="predicted"/>
<feature type="signal peptide" evidence="1">
    <location>
        <begin position="1"/>
        <end position="24"/>
    </location>
</feature>
<name>A0ABW1YQ65_9GAMM</name>
<evidence type="ECO:0000259" key="2">
    <source>
        <dbReference type="Pfam" id="PF13115"/>
    </source>
</evidence>
<keyword evidence="1" id="KW-0732">Signal</keyword>
<sequence>MQMFFFRRACLVATLLLYPCLSVAETGDLSSSNSLMTLGGELLHSARALQAESVSVTAHSNALRKELNRLRVKLRSLPAGDGREALGETIDLLAQEIPLWQQQAAELRERSQGERERALALLERGYRELWQPHIRLTGPLQLEEGMPLTSGHNARIRSVHPSKLNMNVATGDSAPTEDMTLAVPAAQGQNIPGELDLRSFQISRELSVFAHVEPETGAGRVPLNEIHDWKLILSDVNGAPLSGAEVEIVGHMPGHVHGLPTQPRVTAESAPGVYRVQGVKFQMTGWWVMTFNIAAGPLDDAVTFNIRL</sequence>
<dbReference type="InterPro" id="IPR032693">
    <property type="entry name" value="YtkA-like_dom"/>
</dbReference>
<keyword evidence="4" id="KW-1185">Reference proteome</keyword>
<feature type="chain" id="PRO_5046125205" evidence="1">
    <location>
        <begin position="25"/>
        <end position="308"/>
    </location>
</feature>
<feature type="domain" description="YtkA-like" evidence="2">
    <location>
        <begin position="234"/>
        <end position="290"/>
    </location>
</feature>
<organism evidence="3 4">
    <name type="scientific">Microbulbifer taiwanensis</name>
    <dbReference type="NCBI Taxonomy" id="986746"/>
    <lineage>
        <taxon>Bacteria</taxon>
        <taxon>Pseudomonadati</taxon>
        <taxon>Pseudomonadota</taxon>
        <taxon>Gammaproteobacteria</taxon>
        <taxon>Cellvibrionales</taxon>
        <taxon>Microbulbiferaceae</taxon>
        <taxon>Microbulbifer</taxon>
    </lineage>
</organism>
<gene>
    <name evidence="3" type="ORF">ACFQBM_16570</name>
</gene>
<dbReference type="Pfam" id="PF13115">
    <property type="entry name" value="YtkA"/>
    <property type="match status" value="1"/>
</dbReference>
<evidence type="ECO:0000256" key="1">
    <source>
        <dbReference type="SAM" id="SignalP"/>
    </source>
</evidence>